<evidence type="ECO:0000313" key="17">
    <source>
        <dbReference type="EMBL" id="MFD1000701.1"/>
    </source>
</evidence>
<keyword evidence="11 12" id="KW-0998">Cell outer membrane</keyword>
<dbReference type="InterPro" id="IPR012910">
    <property type="entry name" value="Plug_dom"/>
</dbReference>
<keyword evidence="18" id="KW-1185">Reference proteome</keyword>
<evidence type="ECO:0000256" key="10">
    <source>
        <dbReference type="ARBA" id="ARBA00023136"/>
    </source>
</evidence>
<evidence type="ECO:0000256" key="1">
    <source>
        <dbReference type="ARBA" id="ARBA00004571"/>
    </source>
</evidence>
<feature type="domain" description="TonB-dependent receptor plug" evidence="16">
    <location>
        <begin position="116"/>
        <end position="219"/>
    </location>
</feature>
<comment type="caution">
    <text evidence="17">The sequence shown here is derived from an EMBL/GenBank/DDBJ whole genome shotgun (WGS) entry which is preliminary data.</text>
</comment>
<evidence type="ECO:0000256" key="13">
    <source>
        <dbReference type="RuleBase" id="RU003357"/>
    </source>
</evidence>
<dbReference type="Pfam" id="PF13715">
    <property type="entry name" value="CarbopepD_reg_2"/>
    <property type="match status" value="1"/>
</dbReference>
<dbReference type="Pfam" id="PF00593">
    <property type="entry name" value="TonB_dep_Rec_b-barrel"/>
    <property type="match status" value="1"/>
</dbReference>
<evidence type="ECO:0000256" key="8">
    <source>
        <dbReference type="ARBA" id="ARBA00023065"/>
    </source>
</evidence>
<evidence type="ECO:0000259" key="16">
    <source>
        <dbReference type="Pfam" id="PF07715"/>
    </source>
</evidence>
<reference evidence="18" key="1">
    <citation type="journal article" date="2019" name="Int. J. Syst. Evol. Microbiol.">
        <title>The Global Catalogue of Microorganisms (GCM) 10K type strain sequencing project: providing services to taxonomists for standard genome sequencing and annotation.</title>
        <authorList>
            <consortium name="The Broad Institute Genomics Platform"/>
            <consortium name="The Broad Institute Genome Sequencing Center for Infectious Disease"/>
            <person name="Wu L."/>
            <person name="Ma J."/>
        </authorList>
    </citation>
    <scope>NUCLEOTIDE SEQUENCE [LARGE SCALE GENOMIC DNA]</scope>
    <source>
        <strain evidence="18">CCUG 58938</strain>
    </source>
</reference>
<dbReference type="PANTHER" id="PTHR32552">
    <property type="entry name" value="FERRICHROME IRON RECEPTOR-RELATED"/>
    <property type="match status" value="1"/>
</dbReference>
<dbReference type="InterPro" id="IPR039426">
    <property type="entry name" value="TonB-dep_rcpt-like"/>
</dbReference>
<comment type="subcellular location">
    <subcellularLocation>
        <location evidence="1 12">Cell outer membrane</location>
        <topology evidence="1 12">Multi-pass membrane protein</topology>
    </subcellularLocation>
</comment>
<keyword evidence="5 12" id="KW-0812">Transmembrane</keyword>
<keyword evidence="17" id="KW-0675">Receptor</keyword>
<comment type="similarity">
    <text evidence="12 13">Belongs to the TonB-dependent receptor family.</text>
</comment>
<evidence type="ECO:0000256" key="3">
    <source>
        <dbReference type="ARBA" id="ARBA00022452"/>
    </source>
</evidence>
<dbReference type="Gene3D" id="2.60.40.1120">
    <property type="entry name" value="Carboxypeptidase-like, regulatory domain"/>
    <property type="match status" value="1"/>
</dbReference>
<dbReference type="Pfam" id="PF07715">
    <property type="entry name" value="Plug"/>
    <property type="match status" value="1"/>
</dbReference>
<evidence type="ECO:0000313" key="18">
    <source>
        <dbReference type="Proteomes" id="UP001597112"/>
    </source>
</evidence>
<dbReference type="PROSITE" id="PS52016">
    <property type="entry name" value="TONB_DEPENDENT_REC_3"/>
    <property type="match status" value="1"/>
</dbReference>
<evidence type="ECO:0000256" key="4">
    <source>
        <dbReference type="ARBA" id="ARBA00022496"/>
    </source>
</evidence>
<evidence type="ECO:0000256" key="12">
    <source>
        <dbReference type="PROSITE-ProRule" id="PRU01360"/>
    </source>
</evidence>
<dbReference type="Gene3D" id="2.40.170.20">
    <property type="entry name" value="TonB-dependent receptor, beta-barrel domain"/>
    <property type="match status" value="1"/>
</dbReference>
<dbReference type="RefSeq" id="WP_377580156.1">
    <property type="nucleotide sequence ID" value="NZ_JBHTKA010000007.1"/>
</dbReference>
<evidence type="ECO:0000259" key="15">
    <source>
        <dbReference type="Pfam" id="PF00593"/>
    </source>
</evidence>
<feature type="chain" id="PRO_5045143207" evidence="14">
    <location>
        <begin position="21"/>
        <end position="785"/>
    </location>
</feature>
<dbReference type="CDD" id="cd01347">
    <property type="entry name" value="ligand_gated_channel"/>
    <property type="match status" value="1"/>
</dbReference>
<dbReference type="PROSITE" id="PS01156">
    <property type="entry name" value="TONB_DEPENDENT_REC_2"/>
    <property type="match status" value="1"/>
</dbReference>
<accession>A0ABW3K4H7</accession>
<dbReference type="InterPro" id="IPR008969">
    <property type="entry name" value="CarboxyPept-like_regulatory"/>
</dbReference>
<keyword evidence="4" id="KW-0410">Iron transport</keyword>
<evidence type="ECO:0000256" key="9">
    <source>
        <dbReference type="ARBA" id="ARBA00023077"/>
    </source>
</evidence>
<keyword evidence="9 13" id="KW-0798">TonB box</keyword>
<keyword evidence="3 12" id="KW-1134">Transmembrane beta strand</keyword>
<evidence type="ECO:0000256" key="5">
    <source>
        <dbReference type="ARBA" id="ARBA00022692"/>
    </source>
</evidence>
<evidence type="ECO:0000256" key="7">
    <source>
        <dbReference type="ARBA" id="ARBA00023004"/>
    </source>
</evidence>
<feature type="signal peptide" evidence="14">
    <location>
        <begin position="1"/>
        <end position="20"/>
    </location>
</feature>
<keyword evidence="8" id="KW-0406">Ion transport</keyword>
<sequence length="785" mass="85860">MKRLLLTLSSIILLSCVAFAQGEISGKITNGDAQPLQGVTVHLLNTNYGAVTDASGAFTIINVPSGEYTLFVSAVGYASIQQPVTSGASALSITLTESVTQLDDVVVTAQKTEEPLQRIPFSISALSARKVNEYRLWNVKDITAIAPNVFSSNPGDNRNVTSIRGITSTSYDPAVATYIDGVNQFSLDTYIAQLFDVERIEILRGPQGTLYGRNAMAGVINIITKEPGNTTRGFVEANIGNYGQQRYGFGVRTPLVANKLFLGVAGMYDANSGFYKNDFNNSDFDKKYNITGNYYLKYLATSKLAVTLNVKHSINRNDGAFPLAGSVEGALSEPFKVNQNATTTLVDNVFNSSLNINYAGDVVNFSSLTTYQSNDRIYDDPIDGDFSPIDGITIINDYGKDWNNVKVFTQEFKVSSPAASTSPLKWTAGAYLFHQDNPVKQATHFGEDAAYIDENAMPFSAILNTSDGSSKGIAFYGQATYAFSDKLDLTAGVRYDYEKKKQNVHGEFLIDGMNEPVFETQPDTAASTSFSAFSPKLSLAFHPTPNHTIYITSSRGFRAGGLTQLSSDPSQAPLYAYKPEYSTNAELGFKNSFLNDRLQVNVAAYYIKVTDAQVPTLILPDAITVTRNAGELSSIGAELEVSATLVKGLQLDYAAGINKATYDDLVLPQNGEQVNFDGNRQIYTPQHTSMLAAQYSYTLKSSGITLIARGEWMNLGKQYFDLANNIKQSGYSIFNARAGAAFRNFELMFWGRNLSDETYISYAYDFGATHLGNPRNYGATFRWNF</sequence>
<feature type="domain" description="TonB-dependent receptor-like beta-barrel" evidence="15">
    <location>
        <begin position="339"/>
        <end position="754"/>
    </location>
</feature>
<dbReference type="Proteomes" id="UP001597112">
    <property type="component" value="Unassembled WGS sequence"/>
</dbReference>
<keyword evidence="10 12" id="KW-0472">Membrane</keyword>
<gene>
    <name evidence="17" type="ORF">ACFQ21_15350</name>
</gene>
<keyword evidence="7" id="KW-0408">Iron</keyword>
<dbReference type="PROSITE" id="PS51257">
    <property type="entry name" value="PROKAR_LIPOPROTEIN"/>
    <property type="match status" value="1"/>
</dbReference>
<name>A0ABW3K4H7_9BACT</name>
<dbReference type="EMBL" id="JBHTKA010000007">
    <property type="protein sequence ID" value="MFD1000701.1"/>
    <property type="molecule type" value="Genomic_DNA"/>
</dbReference>
<dbReference type="InterPro" id="IPR010917">
    <property type="entry name" value="TonB_rcpt_CS"/>
</dbReference>
<keyword evidence="2 12" id="KW-0813">Transport</keyword>
<organism evidence="17 18">
    <name type="scientific">Ohtaekwangia kribbensis</name>
    <dbReference type="NCBI Taxonomy" id="688913"/>
    <lineage>
        <taxon>Bacteria</taxon>
        <taxon>Pseudomonadati</taxon>
        <taxon>Bacteroidota</taxon>
        <taxon>Cytophagia</taxon>
        <taxon>Cytophagales</taxon>
        <taxon>Fulvivirgaceae</taxon>
        <taxon>Ohtaekwangia</taxon>
    </lineage>
</organism>
<dbReference type="SUPFAM" id="SSF56935">
    <property type="entry name" value="Porins"/>
    <property type="match status" value="1"/>
</dbReference>
<evidence type="ECO:0000256" key="2">
    <source>
        <dbReference type="ARBA" id="ARBA00022448"/>
    </source>
</evidence>
<evidence type="ECO:0000256" key="11">
    <source>
        <dbReference type="ARBA" id="ARBA00023237"/>
    </source>
</evidence>
<evidence type="ECO:0000256" key="6">
    <source>
        <dbReference type="ARBA" id="ARBA00022729"/>
    </source>
</evidence>
<proteinExistence type="inferred from homology"/>
<evidence type="ECO:0000256" key="14">
    <source>
        <dbReference type="SAM" id="SignalP"/>
    </source>
</evidence>
<protein>
    <submittedName>
        <fullName evidence="17">TonB-dependent receptor</fullName>
    </submittedName>
</protein>
<dbReference type="PANTHER" id="PTHR32552:SF81">
    <property type="entry name" value="TONB-DEPENDENT OUTER MEMBRANE RECEPTOR"/>
    <property type="match status" value="1"/>
</dbReference>
<dbReference type="InterPro" id="IPR000531">
    <property type="entry name" value="Beta-barrel_TonB"/>
</dbReference>
<dbReference type="SUPFAM" id="SSF49464">
    <property type="entry name" value="Carboxypeptidase regulatory domain-like"/>
    <property type="match status" value="1"/>
</dbReference>
<dbReference type="InterPro" id="IPR036942">
    <property type="entry name" value="Beta-barrel_TonB_sf"/>
</dbReference>
<keyword evidence="6 14" id="KW-0732">Signal</keyword>